<sequence>MAGTAPPRLQIGETTCHILSDGKHRADGGAFFGVVPRILWERIVQPDARNMIPVDVRCLLIETGDQKILVDTGHGDKFDARLRKRYGLPPERDRLIADLARAGFAPEDVTTVLMTHLHADHAGGMTRWRDQVEGGPVESTFPNATYIVQGREYDAATHPNERTIATYYPDNWQVLTGTGQLRMVMGGHDFGPHVRTETAAGHTDSLQVVWVESEGDSLLFLGDAANFAVHLERLPWVPAFDEMPILSMEAKKQLRTQILEKDPLLVFQHDPRVVTGRLVQSADERFTVVEEIVEDPVWDRGRDTAI</sequence>
<dbReference type="EMBL" id="VXPY01000098">
    <property type="protein sequence ID" value="MYD91493.1"/>
    <property type="molecule type" value="Genomic_DNA"/>
</dbReference>
<dbReference type="AlphaFoldDB" id="A0A6B1DXR4"/>
<accession>A0A6B1DXR4</accession>
<evidence type="ECO:0000256" key="2">
    <source>
        <dbReference type="ARBA" id="ARBA00022723"/>
    </source>
</evidence>
<keyword evidence="4" id="KW-0862">Zinc</keyword>
<name>A0A6B1DXR4_9CHLR</name>
<dbReference type="GO" id="GO:0046872">
    <property type="term" value="F:metal ion binding"/>
    <property type="evidence" value="ECO:0007669"/>
    <property type="project" value="UniProtKB-KW"/>
</dbReference>
<keyword evidence="2" id="KW-0479">Metal-binding</keyword>
<dbReference type="InterPro" id="IPR051013">
    <property type="entry name" value="MBL_superfamily_lactonases"/>
</dbReference>
<dbReference type="Pfam" id="PF00753">
    <property type="entry name" value="Lactamase_B"/>
    <property type="match status" value="1"/>
</dbReference>
<comment type="similarity">
    <text evidence="1">Belongs to the metallo-beta-lactamase superfamily.</text>
</comment>
<proteinExistence type="inferred from homology"/>
<reference evidence="6" key="1">
    <citation type="submission" date="2019-09" db="EMBL/GenBank/DDBJ databases">
        <title>Characterisation of the sponge microbiome using genome-centric metagenomics.</title>
        <authorList>
            <person name="Engelberts J.P."/>
            <person name="Robbins S.J."/>
            <person name="De Goeij J.M."/>
            <person name="Aranda M."/>
            <person name="Bell S.C."/>
            <person name="Webster N.S."/>
        </authorList>
    </citation>
    <scope>NUCLEOTIDE SEQUENCE</scope>
    <source>
        <strain evidence="6">SB0662_bin_9</strain>
    </source>
</reference>
<evidence type="ECO:0000256" key="3">
    <source>
        <dbReference type="ARBA" id="ARBA00022801"/>
    </source>
</evidence>
<evidence type="ECO:0000256" key="1">
    <source>
        <dbReference type="ARBA" id="ARBA00007749"/>
    </source>
</evidence>
<comment type="caution">
    <text evidence="6">The sequence shown here is derived from an EMBL/GenBank/DDBJ whole genome shotgun (WGS) entry which is preliminary data.</text>
</comment>
<evidence type="ECO:0000256" key="4">
    <source>
        <dbReference type="ARBA" id="ARBA00022833"/>
    </source>
</evidence>
<dbReference type="SMART" id="SM00849">
    <property type="entry name" value="Lactamase_B"/>
    <property type="match status" value="1"/>
</dbReference>
<evidence type="ECO:0000313" key="6">
    <source>
        <dbReference type="EMBL" id="MYD91493.1"/>
    </source>
</evidence>
<dbReference type="PANTHER" id="PTHR42978">
    <property type="entry name" value="QUORUM-QUENCHING LACTONASE YTNP-RELATED-RELATED"/>
    <property type="match status" value="1"/>
</dbReference>
<dbReference type="Gene3D" id="3.60.15.10">
    <property type="entry name" value="Ribonuclease Z/Hydroxyacylglutathione hydrolase-like"/>
    <property type="match status" value="1"/>
</dbReference>
<dbReference type="InterPro" id="IPR001279">
    <property type="entry name" value="Metallo-B-lactamas"/>
</dbReference>
<evidence type="ECO:0000259" key="5">
    <source>
        <dbReference type="SMART" id="SM00849"/>
    </source>
</evidence>
<gene>
    <name evidence="6" type="ORF">F4Y08_14370</name>
</gene>
<protein>
    <submittedName>
        <fullName evidence="6">MBL fold metallo-hydrolase</fullName>
    </submittedName>
</protein>
<dbReference type="InterPro" id="IPR036866">
    <property type="entry name" value="RibonucZ/Hydroxyglut_hydro"/>
</dbReference>
<keyword evidence="3 6" id="KW-0378">Hydrolase</keyword>
<dbReference type="GO" id="GO:0016787">
    <property type="term" value="F:hydrolase activity"/>
    <property type="evidence" value="ECO:0007669"/>
    <property type="project" value="UniProtKB-KW"/>
</dbReference>
<dbReference type="PANTHER" id="PTHR42978:SF6">
    <property type="entry name" value="QUORUM-QUENCHING LACTONASE YTNP-RELATED"/>
    <property type="match status" value="1"/>
</dbReference>
<organism evidence="6">
    <name type="scientific">Caldilineaceae bacterium SB0662_bin_9</name>
    <dbReference type="NCBI Taxonomy" id="2605258"/>
    <lineage>
        <taxon>Bacteria</taxon>
        <taxon>Bacillati</taxon>
        <taxon>Chloroflexota</taxon>
        <taxon>Caldilineae</taxon>
        <taxon>Caldilineales</taxon>
        <taxon>Caldilineaceae</taxon>
    </lineage>
</organism>
<feature type="domain" description="Metallo-beta-lactamase" evidence="5">
    <location>
        <begin position="55"/>
        <end position="269"/>
    </location>
</feature>
<dbReference type="SUPFAM" id="SSF56281">
    <property type="entry name" value="Metallo-hydrolase/oxidoreductase"/>
    <property type="match status" value="1"/>
</dbReference>